<dbReference type="EMBL" id="CATKSH010000006">
    <property type="protein sequence ID" value="CAI9120526.1"/>
    <property type="molecule type" value="Genomic_DNA"/>
</dbReference>
<sequence>MDEHGLISLLARGVRARVAPWQCVGPHMVVTEACLKAHHGTLCN</sequence>
<organism evidence="1 2">
    <name type="scientific">Brytella acorum</name>
    <dbReference type="NCBI Taxonomy" id="2959299"/>
    <lineage>
        <taxon>Bacteria</taxon>
        <taxon>Pseudomonadati</taxon>
        <taxon>Pseudomonadota</taxon>
        <taxon>Alphaproteobacteria</taxon>
        <taxon>Acetobacterales</taxon>
        <taxon>Acetobacteraceae</taxon>
        <taxon>Brytella</taxon>
    </lineage>
</organism>
<evidence type="ECO:0000313" key="1">
    <source>
        <dbReference type="EMBL" id="CAI9120526.1"/>
    </source>
</evidence>
<accession>A0AA35Y367</accession>
<evidence type="ECO:0000313" key="2">
    <source>
        <dbReference type="Proteomes" id="UP001176960"/>
    </source>
</evidence>
<dbReference type="AlphaFoldDB" id="A0AA35Y367"/>
<reference evidence="1" key="1">
    <citation type="submission" date="2023-03" db="EMBL/GenBank/DDBJ databases">
        <authorList>
            <person name="Cleenwerck I."/>
        </authorList>
    </citation>
    <scope>NUCLEOTIDE SEQUENCE</scope>
    <source>
        <strain evidence="1">LMG 32879</strain>
    </source>
</reference>
<name>A0AA35Y367_9PROT</name>
<gene>
    <name evidence="1" type="ORF">LMG32879_001359</name>
</gene>
<dbReference type="Proteomes" id="UP001176960">
    <property type="component" value="Unassembled WGS sequence"/>
</dbReference>
<comment type="caution">
    <text evidence="1">The sequence shown here is derived from an EMBL/GenBank/DDBJ whole genome shotgun (WGS) entry which is preliminary data.</text>
</comment>
<dbReference type="RefSeq" id="WP_289840622.1">
    <property type="nucleotide sequence ID" value="NZ_CATKSH010000006.1"/>
</dbReference>
<keyword evidence="2" id="KW-1185">Reference proteome</keyword>
<proteinExistence type="predicted"/>
<protein>
    <submittedName>
        <fullName evidence="1">Uncharacterized protein</fullName>
    </submittedName>
</protein>